<dbReference type="SUPFAM" id="SSF53850">
    <property type="entry name" value="Periplasmic binding protein-like II"/>
    <property type="match status" value="1"/>
</dbReference>
<dbReference type="InterPro" id="IPR006059">
    <property type="entry name" value="SBP"/>
</dbReference>
<dbReference type="PANTHER" id="PTHR30061">
    <property type="entry name" value="MALTOSE-BINDING PERIPLASMIC PROTEIN"/>
    <property type="match status" value="1"/>
</dbReference>
<accession>A0A948TIU2</accession>
<name>A0A948TIU2_9LACO</name>
<dbReference type="GO" id="GO:0015768">
    <property type="term" value="P:maltose transport"/>
    <property type="evidence" value="ECO:0007669"/>
    <property type="project" value="TreeGrafter"/>
</dbReference>
<evidence type="ECO:0000256" key="4">
    <source>
        <dbReference type="SAM" id="Coils"/>
    </source>
</evidence>
<evidence type="ECO:0000313" key="6">
    <source>
        <dbReference type="EMBL" id="MBU3851524.1"/>
    </source>
</evidence>
<feature type="signal peptide" evidence="5">
    <location>
        <begin position="1"/>
        <end position="34"/>
    </location>
</feature>
<dbReference type="Proteomes" id="UP000777303">
    <property type="component" value="Unassembled WGS sequence"/>
</dbReference>
<evidence type="ECO:0000256" key="2">
    <source>
        <dbReference type="ARBA" id="ARBA00022448"/>
    </source>
</evidence>
<dbReference type="PANTHER" id="PTHR30061:SF50">
    <property type="entry name" value="MALTOSE_MALTODEXTRIN-BINDING PERIPLASMIC PROTEIN"/>
    <property type="match status" value="1"/>
</dbReference>
<gene>
    <name evidence="6" type="ORF">H9901_02380</name>
</gene>
<organism evidence="6 7">
    <name type="scientific">Candidatus Paralactobacillus gallistercoris</name>
    <dbReference type="NCBI Taxonomy" id="2838724"/>
    <lineage>
        <taxon>Bacteria</taxon>
        <taxon>Bacillati</taxon>
        <taxon>Bacillota</taxon>
        <taxon>Bacilli</taxon>
        <taxon>Lactobacillales</taxon>
        <taxon>Lactobacillaceae</taxon>
        <taxon>Lactobacillus</taxon>
    </lineage>
</organism>
<keyword evidence="2" id="KW-0813">Transport</keyword>
<evidence type="ECO:0000256" key="5">
    <source>
        <dbReference type="SAM" id="SignalP"/>
    </source>
</evidence>
<dbReference type="AlphaFoldDB" id="A0A948TIU2"/>
<dbReference type="GO" id="GO:1901982">
    <property type="term" value="F:maltose binding"/>
    <property type="evidence" value="ECO:0007669"/>
    <property type="project" value="TreeGrafter"/>
</dbReference>
<keyword evidence="3 5" id="KW-0732">Signal</keyword>
<protein>
    <submittedName>
        <fullName evidence="6">ABC transporter substrate-binding protein</fullName>
    </submittedName>
</protein>
<dbReference type="GO" id="GO:0042956">
    <property type="term" value="P:maltodextrin transmembrane transport"/>
    <property type="evidence" value="ECO:0007669"/>
    <property type="project" value="TreeGrafter"/>
</dbReference>
<evidence type="ECO:0000256" key="1">
    <source>
        <dbReference type="ARBA" id="ARBA00008520"/>
    </source>
</evidence>
<reference evidence="6" key="2">
    <citation type="submission" date="2021-04" db="EMBL/GenBank/DDBJ databases">
        <authorList>
            <person name="Gilroy R."/>
        </authorList>
    </citation>
    <scope>NUCLEOTIDE SEQUENCE</scope>
    <source>
        <strain evidence="6">F6-6636</strain>
    </source>
</reference>
<comment type="similarity">
    <text evidence="1">Belongs to the bacterial solute-binding protein 1 family.</text>
</comment>
<evidence type="ECO:0000256" key="3">
    <source>
        <dbReference type="ARBA" id="ARBA00022729"/>
    </source>
</evidence>
<dbReference type="CDD" id="cd14748">
    <property type="entry name" value="PBP2_UgpB"/>
    <property type="match status" value="1"/>
</dbReference>
<dbReference type="Gene3D" id="3.40.190.10">
    <property type="entry name" value="Periplasmic binding protein-like II"/>
    <property type="match status" value="1"/>
</dbReference>
<dbReference type="EMBL" id="JAHLFS010000031">
    <property type="protein sequence ID" value="MBU3851524.1"/>
    <property type="molecule type" value="Genomic_DNA"/>
</dbReference>
<comment type="caution">
    <text evidence="6">The sequence shown here is derived from an EMBL/GenBank/DDBJ whole genome shotgun (WGS) entry which is preliminary data.</text>
</comment>
<keyword evidence="4" id="KW-0175">Coiled coil</keyword>
<evidence type="ECO:0000313" key="7">
    <source>
        <dbReference type="Proteomes" id="UP000777303"/>
    </source>
</evidence>
<feature type="coiled-coil region" evidence="4">
    <location>
        <begin position="403"/>
        <end position="430"/>
    </location>
</feature>
<dbReference type="GO" id="GO:0055052">
    <property type="term" value="C:ATP-binding cassette (ABC) transporter complex, substrate-binding subunit-containing"/>
    <property type="evidence" value="ECO:0007669"/>
    <property type="project" value="TreeGrafter"/>
</dbReference>
<reference evidence="6" key="1">
    <citation type="journal article" date="2021" name="PeerJ">
        <title>Extensive microbial diversity within the chicken gut microbiome revealed by metagenomics and culture.</title>
        <authorList>
            <person name="Gilroy R."/>
            <person name="Ravi A."/>
            <person name="Getino M."/>
            <person name="Pursley I."/>
            <person name="Horton D.L."/>
            <person name="Alikhan N.F."/>
            <person name="Baker D."/>
            <person name="Gharbi K."/>
            <person name="Hall N."/>
            <person name="Watson M."/>
            <person name="Adriaenssens E.M."/>
            <person name="Foster-Nyarko E."/>
            <person name="Jarju S."/>
            <person name="Secka A."/>
            <person name="Antonio M."/>
            <person name="Oren A."/>
            <person name="Chaudhuri R.R."/>
            <person name="La Ragione R."/>
            <person name="Hildebrand F."/>
            <person name="Pallen M.J."/>
        </authorList>
    </citation>
    <scope>NUCLEOTIDE SEQUENCE</scope>
    <source>
        <strain evidence="6">F6-6636</strain>
    </source>
</reference>
<feature type="chain" id="PRO_5037465755" evidence="5">
    <location>
        <begin position="35"/>
        <end position="432"/>
    </location>
</feature>
<proteinExistence type="inferred from homology"/>
<dbReference type="Pfam" id="PF13416">
    <property type="entry name" value="SBP_bac_8"/>
    <property type="match status" value="1"/>
</dbReference>
<sequence length="432" mass="48764">MRNKKRIIRYLLSIGSVILLGLCLGACGNKTTTAQTNHRITINYWDALLGPYQKPAQQLVNDFNKSQTKYKVVMNNQGNYADLEQKIMAAAKSNQLPVIAQAPYTTVPNYVKNGLLEPLNSYMFHGDQRLTSKDLNDIYPIFLKNAQYNDNYYSIPFCESLSVLYYNKDLMQKYGITLPTSWEELQQDAAKVKDNDVKLIVFDQSFDKMYESLAKAAGTNIVAPDTLTPEITSQPSMTAMNFIMNMIKNGSAETSGADPYGNKIFAGQKAVFYADTCSDIMYVKQQAPSNMQWGTMVLPTFHGKRATMIEGSNLVMFKNATPQQKAGAWAFMKFVLSKPESTKWARETGYMPLRKSVVNSNAYQQFLHNSPVHKAAINSLPYAFNTTVFPGYAQFHIDEVTAIQNMVDNKQNVKDAMNQFQKEAELIIKQNR</sequence>